<keyword evidence="1" id="KW-1133">Transmembrane helix</keyword>
<protein>
    <submittedName>
        <fullName evidence="2">Uncharacterized protein</fullName>
    </submittedName>
</protein>
<keyword evidence="1" id="KW-0472">Membrane</keyword>
<reference evidence="2" key="2">
    <citation type="submission" date="2023-05" db="EMBL/GenBank/DDBJ databases">
        <authorList>
            <consortium name="Lawrence Berkeley National Laboratory"/>
            <person name="Steindorff A."/>
            <person name="Hensen N."/>
            <person name="Bonometti L."/>
            <person name="Westerberg I."/>
            <person name="Brannstrom I.O."/>
            <person name="Guillou S."/>
            <person name="Cros-Aarteil S."/>
            <person name="Calhoun S."/>
            <person name="Haridas S."/>
            <person name="Kuo A."/>
            <person name="Mondo S."/>
            <person name="Pangilinan J."/>
            <person name="Riley R."/>
            <person name="Labutti K."/>
            <person name="Andreopoulos B."/>
            <person name="Lipzen A."/>
            <person name="Chen C."/>
            <person name="Yanf M."/>
            <person name="Daum C."/>
            <person name="Ng V."/>
            <person name="Clum A."/>
            <person name="Ohm R."/>
            <person name="Martin F."/>
            <person name="Silar P."/>
            <person name="Natvig D."/>
            <person name="Lalanne C."/>
            <person name="Gautier V."/>
            <person name="Ament-Velasquez S.L."/>
            <person name="Kruys A."/>
            <person name="Hutchinson M.I."/>
            <person name="Powell A.J."/>
            <person name="Barry K."/>
            <person name="Miller A.N."/>
            <person name="Grigoriev I.V."/>
            <person name="Debuchy R."/>
            <person name="Gladieux P."/>
            <person name="Thoren M.H."/>
            <person name="Johannesson H."/>
        </authorList>
    </citation>
    <scope>NUCLEOTIDE SEQUENCE</scope>
    <source>
        <strain evidence="2">PSN293</strain>
    </source>
</reference>
<accession>A0AAN6Y370</accession>
<comment type="caution">
    <text evidence="2">The sequence shown here is derived from an EMBL/GenBank/DDBJ whole genome shotgun (WGS) entry which is preliminary data.</text>
</comment>
<sequence length="201" mass="22663">MDPPTHQLAQVPTKAGLLPDKNMPPSWAGRPSSFRVVVAELAVICVPYFLIRFFALPTFWLYHAPLSSLWHDIIMVPWTWIKTFNTFINSEGNDSDFLDQKWTNPVHSAIAGACYHIQSQVLGISDCWGVFDADPSIHAHQGALVVVIVYFTLLNSLWTWGLCFRMARSIGTPLVPALSQGVYMTFCYQWLAWGIFLGTFP</sequence>
<organism evidence="2 3">
    <name type="scientific">Rhypophila decipiens</name>
    <dbReference type="NCBI Taxonomy" id="261697"/>
    <lineage>
        <taxon>Eukaryota</taxon>
        <taxon>Fungi</taxon>
        <taxon>Dikarya</taxon>
        <taxon>Ascomycota</taxon>
        <taxon>Pezizomycotina</taxon>
        <taxon>Sordariomycetes</taxon>
        <taxon>Sordariomycetidae</taxon>
        <taxon>Sordariales</taxon>
        <taxon>Naviculisporaceae</taxon>
        <taxon>Rhypophila</taxon>
    </lineage>
</organism>
<evidence type="ECO:0000256" key="1">
    <source>
        <dbReference type="SAM" id="Phobius"/>
    </source>
</evidence>
<dbReference type="AlphaFoldDB" id="A0AAN6Y370"/>
<evidence type="ECO:0000313" key="3">
    <source>
        <dbReference type="Proteomes" id="UP001301769"/>
    </source>
</evidence>
<keyword evidence="1" id="KW-0812">Transmembrane</keyword>
<keyword evidence="3" id="KW-1185">Reference proteome</keyword>
<name>A0AAN6Y370_9PEZI</name>
<evidence type="ECO:0000313" key="2">
    <source>
        <dbReference type="EMBL" id="KAK4211803.1"/>
    </source>
</evidence>
<proteinExistence type="predicted"/>
<dbReference type="EMBL" id="MU858140">
    <property type="protein sequence ID" value="KAK4211803.1"/>
    <property type="molecule type" value="Genomic_DNA"/>
</dbReference>
<gene>
    <name evidence="2" type="ORF">QBC37DRAFT_389322</name>
</gene>
<feature type="transmembrane region" description="Helical" evidence="1">
    <location>
        <begin position="174"/>
        <end position="196"/>
    </location>
</feature>
<feature type="transmembrane region" description="Helical" evidence="1">
    <location>
        <begin position="36"/>
        <end position="62"/>
    </location>
</feature>
<feature type="transmembrane region" description="Helical" evidence="1">
    <location>
        <begin position="142"/>
        <end position="162"/>
    </location>
</feature>
<dbReference type="Proteomes" id="UP001301769">
    <property type="component" value="Unassembled WGS sequence"/>
</dbReference>
<reference evidence="2" key="1">
    <citation type="journal article" date="2023" name="Mol. Phylogenet. Evol.">
        <title>Genome-scale phylogeny and comparative genomics of the fungal order Sordariales.</title>
        <authorList>
            <person name="Hensen N."/>
            <person name="Bonometti L."/>
            <person name="Westerberg I."/>
            <person name="Brannstrom I.O."/>
            <person name="Guillou S."/>
            <person name="Cros-Aarteil S."/>
            <person name="Calhoun S."/>
            <person name="Haridas S."/>
            <person name="Kuo A."/>
            <person name="Mondo S."/>
            <person name="Pangilinan J."/>
            <person name="Riley R."/>
            <person name="LaButti K."/>
            <person name="Andreopoulos B."/>
            <person name="Lipzen A."/>
            <person name="Chen C."/>
            <person name="Yan M."/>
            <person name="Daum C."/>
            <person name="Ng V."/>
            <person name="Clum A."/>
            <person name="Steindorff A."/>
            <person name="Ohm R.A."/>
            <person name="Martin F."/>
            <person name="Silar P."/>
            <person name="Natvig D.O."/>
            <person name="Lalanne C."/>
            <person name="Gautier V."/>
            <person name="Ament-Velasquez S.L."/>
            <person name="Kruys A."/>
            <person name="Hutchinson M.I."/>
            <person name="Powell A.J."/>
            <person name="Barry K."/>
            <person name="Miller A.N."/>
            <person name="Grigoriev I.V."/>
            <person name="Debuchy R."/>
            <person name="Gladieux P."/>
            <person name="Hiltunen Thoren M."/>
            <person name="Johannesson H."/>
        </authorList>
    </citation>
    <scope>NUCLEOTIDE SEQUENCE</scope>
    <source>
        <strain evidence="2">PSN293</strain>
    </source>
</reference>